<dbReference type="SUPFAM" id="SSF81321">
    <property type="entry name" value="Family A G protein-coupled receptor-like"/>
    <property type="match status" value="1"/>
</dbReference>
<dbReference type="Proteomes" id="UP000659654">
    <property type="component" value="Unassembled WGS sequence"/>
</dbReference>
<evidence type="ECO:0000313" key="8">
    <source>
        <dbReference type="EMBL" id="CAG9124830.1"/>
    </source>
</evidence>
<dbReference type="WBParaSite" id="BXY_0829700.1">
    <property type="protein sequence ID" value="BXY_0829700.1"/>
    <property type="gene ID" value="BXY_0829700"/>
</dbReference>
<dbReference type="eggNOG" id="ENOG502SX90">
    <property type="taxonomic scope" value="Eukaryota"/>
</dbReference>
<feature type="transmembrane region" description="Helical" evidence="6">
    <location>
        <begin position="68"/>
        <end position="85"/>
    </location>
</feature>
<feature type="transmembrane region" description="Helical" evidence="6">
    <location>
        <begin position="157"/>
        <end position="178"/>
    </location>
</feature>
<feature type="transmembrane region" description="Helical" evidence="6">
    <location>
        <begin position="215"/>
        <end position="236"/>
    </location>
</feature>
<keyword evidence="10" id="KW-1185">Reference proteome</keyword>
<sequence>MSGPQQNPAVWEVIDDKAINSTEPYDELADFTLICQIIFNFAFVSGGVMSFTLLYLVLFHTTGSFKPYSRMLIMCCISDIMYWFLDHMLHQNSRQIDGVFLITLKGFGGYLSYENQMILTGFYIVTLVLTHTTLGAQGFYRYYALVHNKPMSILKTSALFLFTFLSAVPSGIIGYLSFKYSTSVRPGFNYGTLWYKEYPLPVLLVVDVDHIYQKLYYVISASTVTLSYLVSILFAYKSMAHLHKYDHLYSRKTKFLHQKLSKCLLFQNVAPLFVSIIPIMVMVVPLFFRITINQEITIFMIAISLIPAFNSLVTIAIISPYRQYILNLFRCPSRVLRKPMGTSVTLNESGKM</sequence>
<organism evidence="9 11">
    <name type="scientific">Bursaphelenchus xylophilus</name>
    <name type="common">Pinewood nematode worm</name>
    <name type="synonym">Aphelenchoides xylophilus</name>
    <dbReference type="NCBI Taxonomy" id="6326"/>
    <lineage>
        <taxon>Eukaryota</taxon>
        <taxon>Metazoa</taxon>
        <taxon>Ecdysozoa</taxon>
        <taxon>Nematoda</taxon>
        <taxon>Chromadorea</taxon>
        <taxon>Rhabditida</taxon>
        <taxon>Tylenchina</taxon>
        <taxon>Tylenchomorpha</taxon>
        <taxon>Aphelenchoidea</taxon>
        <taxon>Aphelenchoididae</taxon>
        <taxon>Bursaphelenchus</taxon>
    </lineage>
</organism>
<feature type="transmembrane region" description="Helical" evidence="6">
    <location>
        <begin position="31"/>
        <end position="56"/>
    </location>
</feature>
<reference evidence="11" key="1">
    <citation type="submission" date="2016-11" db="UniProtKB">
        <authorList>
            <consortium name="WormBaseParasite"/>
        </authorList>
    </citation>
    <scope>IDENTIFICATION</scope>
</reference>
<feature type="transmembrane region" description="Helical" evidence="6">
    <location>
        <begin position="296"/>
        <end position="318"/>
    </location>
</feature>
<dbReference type="EMBL" id="CAJFDI010000005">
    <property type="protein sequence ID" value="CAD5232415.1"/>
    <property type="molecule type" value="Genomic_DNA"/>
</dbReference>
<protein>
    <submittedName>
        <fullName evidence="7">(pine wood nematode) hypothetical protein</fullName>
    </submittedName>
</protein>
<evidence type="ECO:0000313" key="11">
    <source>
        <dbReference type="WBParaSite" id="BXY_0829700.1"/>
    </source>
</evidence>
<comment type="subcellular location">
    <subcellularLocation>
        <location evidence="1">Membrane</location>
        <topology evidence="1">Multi-pass membrane protein</topology>
    </subcellularLocation>
</comment>
<dbReference type="InterPro" id="IPR050920">
    <property type="entry name" value="Nematode_rcpt-like_delta"/>
</dbReference>
<evidence type="ECO:0000313" key="9">
    <source>
        <dbReference type="Proteomes" id="UP000095284"/>
    </source>
</evidence>
<reference evidence="8" key="2">
    <citation type="submission" date="2020-08" db="EMBL/GenBank/DDBJ databases">
        <authorList>
            <person name="Kikuchi T."/>
        </authorList>
    </citation>
    <scope>NUCLEOTIDE SEQUENCE</scope>
    <source>
        <strain evidence="7">Ka4C1</strain>
    </source>
</reference>
<dbReference type="InterPro" id="IPR019421">
    <property type="entry name" value="7TM_GPCR_serpentine_rcpt_Srd"/>
</dbReference>
<evidence type="ECO:0000256" key="1">
    <source>
        <dbReference type="ARBA" id="ARBA00004141"/>
    </source>
</evidence>
<evidence type="ECO:0000313" key="7">
    <source>
        <dbReference type="EMBL" id="CAD5232415.1"/>
    </source>
</evidence>
<evidence type="ECO:0000313" key="10">
    <source>
        <dbReference type="Proteomes" id="UP000659654"/>
    </source>
</evidence>
<dbReference type="GO" id="GO:0016020">
    <property type="term" value="C:membrane"/>
    <property type="evidence" value="ECO:0007669"/>
    <property type="project" value="UniProtKB-SubCell"/>
</dbReference>
<dbReference type="EMBL" id="CAJFCV020000005">
    <property type="protein sequence ID" value="CAG9124830.1"/>
    <property type="molecule type" value="Genomic_DNA"/>
</dbReference>
<keyword evidence="5 6" id="KW-0472">Membrane</keyword>
<proteinExistence type="inferred from homology"/>
<gene>
    <name evidence="7" type="ORF">BXYJ_LOCUS12506</name>
</gene>
<evidence type="ECO:0000256" key="2">
    <source>
        <dbReference type="ARBA" id="ARBA00009166"/>
    </source>
</evidence>
<dbReference type="PANTHER" id="PTHR22945:SF40">
    <property type="entry name" value="SERPENTINE RECEPTOR, CLASS D (DELTA)-RELATED"/>
    <property type="match status" value="1"/>
</dbReference>
<feature type="transmembrane region" description="Helical" evidence="6">
    <location>
        <begin position="269"/>
        <end position="290"/>
    </location>
</feature>
<dbReference type="Proteomes" id="UP000582659">
    <property type="component" value="Unassembled WGS sequence"/>
</dbReference>
<feature type="transmembrane region" description="Helical" evidence="6">
    <location>
        <begin position="117"/>
        <end position="136"/>
    </location>
</feature>
<keyword evidence="4 6" id="KW-1133">Transmembrane helix</keyword>
<dbReference type="AlphaFoldDB" id="A0A1I7S5L2"/>
<accession>A0A1I7S5L2</accession>
<dbReference type="Proteomes" id="UP000095284">
    <property type="component" value="Unplaced"/>
</dbReference>
<dbReference type="OrthoDB" id="5859769at2759"/>
<evidence type="ECO:0000256" key="6">
    <source>
        <dbReference type="SAM" id="Phobius"/>
    </source>
</evidence>
<comment type="similarity">
    <text evidence="2">Belongs to the nematode receptor-like protein srd family.</text>
</comment>
<dbReference type="Pfam" id="PF10317">
    <property type="entry name" value="7TM_GPCR_Srd"/>
    <property type="match status" value="1"/>
</dbReference>
<evidence type="ECO:0000256" key="4">
    <source>
        <dbReference type="ARBA" id="ARBA00022989"/>
    </source>
</evidence>
<dbReference type="PANTHER" id="PTHR22945">
    <property type="entry name" value="SERPENTINE RECEPTOR, CLASS D DELTA"/>
    <property type="match status" value="1"/>
</dbReference>
<name>A0A1I7S5L2_BURXY</name>
<evidence type="ECO:0000256" key="3">
    <source>
        <dbReference type="ARBA" id="ARBA00022692"/>
    </source>
</evidence>
<evidence type="ECO:0000256" key="5">
    <source>
        <dbReference type="ARBA" id="ARBA00023136"/>
    </source>
</evidence>
<keyword evidence="3 6" id="KW-0812">Transmembrane</keyword>